<gene>
    <name evidence="2" type="ORF">MM239_15420</name>
</gene>
<dbReference type="Proteomes" id="UP001165489">
    <property type="component" value="Unassembled WGS sequence"/>
</dbReference>
<sequence>MKTRPLTILFTCCALLFSCNGTKIDKFLGSSSPYKDYESSLRNAGMENYAIAKDWLEAGESALRAPSSITLPYQEVTRFDQSKPQAVFLSYEVNEGQEIEIFVDHISQDSSKIFIDVFEKNSESWKNIHFAKEDHSLTYQVSKTSTHAIRVQPELFRGGIVQVRIRYNASLDFPIEGKNHKSIGSFFGVDRDGGARRHEGIDVFAPKGTPVLAVTEGRVSRVGTNRLGGKTVSMSSGSYSYYYAHLDSQLVNVGKKVKPGDTLGLVGNTGNAITTPPHLHFGIYKSGRGAVDPFHFLASAVDFTPPNFADSSNIRKFNKIIVEKANLRQEPSTQSNTIRQLPVNTIIDIQAAVADWYRIKLPNGETGFIYQNLVSNNLTPISKIDLNEDVLIQAVYEDSRPFKANLLNEDASIIGEFDNRKMIQTGSGDMFWIVN</sequence>
<dbReference type="SMART" id="SM00287">
    <property type="entry name" value="SH3b"/>
    <property type="match status" value="1"/>
</dbReference>
<dbReference type="RefSeq" id="WP_241349158.1">
    <property type="nucleotide sequence ID" value="NZ_JAKZGP010000047.1"/>
</dbReference>
<dbReference type="InterPro" id="IPR050570">
    <property type="entry name" value="Cell_wall_metabolism_enzyme"/>
</dbReference>
<dbReference type="SUPFAM" id="SSF51261">
    <property type="entry name" value="Duplicated hybrid motif"/>
    <property type="match status" value="1"/>
</dbReference>
<feature type="domain" description="SH3b" evidence="1">
    <location>
        <begin position="309"/>
        <end position="378"/>
    </location>
</feature>
<dbReference type="InterPro" id="IPR011055">
    <property type="entry name" value="Dup_hybrid_motif"/>
</dbReference>
<evidence type="ECO:0000259" key="1">
    <source>
        <dbReference type="PROSITE" id="PS51781"/>
    </source>
</evidence>
<dbReference type="PROSITE" id="PS51781">
    <property type="entry name" value="SH3B"/>
    <property type="match status" value="1"/>
</dbReference>
<evidence type="ECO:0000313" key="2">
    <source>
        <dbReference type="EMBL" id="MCH7410796.1"/>
    </source>
</evidence>
<dbReference type="PROSITE" id="PS51257">
    <property type="entry name" value="PROKAR_LIPOPROTEIN"/>
    <property type="match status" value="1"/>
</dbReference>
<keyword evidence="3" id="KW-1185">Reference proteome</keyword>
<evidence type="ECO:0000313" key="3">
    <source>
        <dbReference type="Proteomes" id="UP001165489"/>
    </source>
</evidence>
<dbReference type="EMBL" id="JAKZGP010000047">
    <property type="protein sequence ID" value="MCH7410796.1"/>
    <property type="molecule type" value="Genomic_DNA"/>
</dbReference>
<name>A0ABS9V332_9BACT</name>
<reference evidence="2" key="1">
    <citation type="submission" date="2022-03" db="EMBL/GenBank/DDBJ databases">
        <title>De novo assembled genomes of Belliella spp. (Cyclobacteriaceae) strains.</title>
        <authorList>
            <person name="Szabo A."/>
            <person name="Korponai K."/>
            <person name="Felfoldi T."/>
        </authorList>
    </citation>
    <scope>NUCLEOTIDE SEQUENCE</scope>
    <source>
        <strain evidence="2">DSM 111904</strain>
    </source>
</reference>
<dbReference type="CDD" id="cd12797">
    <property type="entry name" value="M23_peptidase"/>
    <property type="match status" value="1"/>
</dbReference>
<protein>
    <submittedName>
        <fullName evidence="2">M23 family metallopeptidase</fullName>
    </submittedName>
</protein>
<proteinExistence type="predicted"/>
<dbReference type="InterPro" id="IPR003646">
    <property type="entry name" value="SH3-like_bac-type"/>
</dbReference>
<dbReference type="Gene3D" id="2.30.30.40">
    <property type="entry name" value="SH3 Domains"/>
    <property type="match status" value="1"/>
</dbReference>
<dbReference type="PANTHER" id="PTHR21666">
    <property type="entry name" value="PEPTIDASE-RELATED"/>
    <property type="match status" value="1"/>
</dbReference>
<organism evidence="2 3">
    <name type="scientific">Belliella filtrata</name>
    <dbReference type="NCBI Taxonomy" id="2923435"/>
    <lineage>
        <taxon>Bacteria</taxon>
        <taxon>Pseudomonadati</taxon>
        <taxon>Bacteroidota</taxon>
        <taxon>Cytophagia</taxon>
        <taxon>Cytophagales</taxon>
        <taxon>Cyclobacteriaceae</taxon>
        <taxon>Belliella</taxon>
    </lineage>
</organism>
<dbReference type="Pfam" id="PF08239">
    <property type="entry name" value="SH3_3"/>
    <property type="match status" value="1"/>
</dbReference>
<accession>A0ABS9V332</accession>
<dbReference type="InterPro" id="IPR016047">
    <property type="entry name" value="M23ase_b-sheet_dom"/>
</dbReference>
<dbReference type="Pfam" id="PF01551">
    <property type="entry name" value="Peptidase_M23"/>
    <property type="match status" value="1"/>
</dbReference>
<dbReference type="PANTHER" id="PTHR21666:SF268">
    <property type="entry name" value="PEPTIDASE M23 DOMAIN-CONTAINING PROTEIN"/>
    <property type="match status" value="1"/>
</dbReference>
<comment type="caution">
    <text evidence="2">The sequence shown here is derived from an EMBL/GenBank/DDBJ whole genome shotgun (WGS) entry which is preliminary data.</text>
</comment>
<dbReference type="Gene3D" id="2.70.70.10">
    <property type="entry name" value="Glucose Permease (Domain IIA)"/>
    <property type="match status" value="1"/>
</dbReference>